<feature type="transmembrane region" description="Helical" evidence="1">
    <location>
        <begin position="193"/>
        <end position="212"/>
    </location>
</feature>
<feature type="transmembrane region" description="Helical" evidence="1">
    <location>
        <begin position="116"/>
        <end position="141"/>
    </location>
</feature>
<feature type="transmembrane region" description="Helical" evidence="1">
    <location>
        <begin position="56"/>
        <end position="89"/>
    </location>
</feature>
<accession>F8E1L2</accession>
<feature type="transmembrane region" description="Helical" evidence="1">
    <location>
        <begin position="161"/>
        <end position="186"/>
    </location>
</feature>
<organism evidence="2 3">
    <name type="scientific">Corynebacterium resistens (strain DSM 45100 / JCM 12819 / GTC 2026 / SICGH 158)</name>
    <dbReference type="NCBI Taxonomy" id="662755"/>
    <lineage>
        <taxon>Bacteria</taxon>
        <taxon>Bacillati</taxon>
        <taxon>Actinomycetota</taxon>
        <taxon>Actinomycetes</taxon>
        <taxon>Mycobacteriales</taxon>
        <taxon>Corynebacteriaceae</taxon>
        <taxon>Corynebacterium</taxon>
    </lineage>
</organism>
<dbReference type="eggNOG" id="COG1277">
    <property type="taxonomic scope" value="Bacteria"/>
</dbReference>
<feature type="transmembrane region" description="Helical" evidence="1">
    <location>
        <begin position="247"/>
        <end position="265"/>
    </location>
</feature>
<dbReference type="AlphaFoldDB" id="F8E1L2"/>
<sequence>MLNVINSEWIKLRTTKSLAWTTGLVLFFSLGMALLMGGMTGYSLANDPGVKKDPELYAILASGISVDSAINGLTLIGMMIIIIQAVMFVTGEYGSNVSKPTLLATPKRVPVPFAKLLVYGVFATVLTFITSLLSVVAMRWAVGWNLDNPQLMEQLDFNGDAWTIIGRLCLKVFLVVALSIGVGYLLRHTAGSIALLLLWPLLVEGLLVSLLPKIKDWLPPYMPFNNIDEAISLREVVDAPWGQIGSIIYFAAWAVAIFVAGVIVLQRRDA</sequence>
<protein>
    <submittedName>
        <fullName evidence="2">ABC transport system permease protein</fullName>
    </submittedName>
</protein>
<dbReference type="RefSeq" id="WP_013887546.1">
    <property type="nucleotide sequence ID" value="NC_015673.1"/>
</dbReference>
<keyword evidence="3" id="KW-1185">Reference proteome</keyword>
<dbReference type="OrthoDB" id="4420358at2"/>
<evidence type="ECO:0000313" key="3">
    <source>
        <dbReference type="Proteomes" id="UP000000492"/>
    </source>
</evidence>
<evidence type="ECO:0000313" key="2">
    <source>
        <dbReference type="EMBL" id="AEI08517.1"/>
    </source>
</evidence>
<dbReference type="KEGG" id="crd:CRES_0154"/>
<dbReference type="Proteomes" id="UP000000492">
    <property type="component" value="Chromosome"/>
</dbReference>
<reference evidence="2 3" key="1">
    <citation type="journal article" date="2012" name="BMC Genomics">
        <title>Complete genome sequence, lifestyle, and multi-drug resistance of the human pathogen Corynebacterium resistens DSM 45100 isolated from blood samples of a leukemia patient.</title>
        <authorList>
            <person name="Schroder J."/>
            <person name="Maus I."/>
            <person name="Meyer K."/>
            <person name="Wordemann S."/>
            <person name="Blom J."/>
            <person name="Jaenicke S."/>
            <person name="Schneider J."/>
            <person name="Trost E."/>
            <person name="Tauch A."/>
        </authorList>
    </citation>
    <scope>NUCLEOTIDE SEQUENCE [LARGE SCALE GENOMIC DNA]</scope>
    <source>
        <strain evidence="3">DSM 45100 / JCM 12819 / CCUG 50093 / GTC 2026 / SICGH 158</strain>
    </source>
</reference>
<feature type="transmembrane region" description="Helical" evidence="1">
    <location>
        <begin position="18"/>
        <end position="36"/>
    </location>
</feature>
<name>F8E1L2_CORRG</name>
<dbReference type="STRING" id="662755.CRES_0154"/>
<dbReference type="HOGENOM" id="CLU_051674_2_0_11"/>
<gene>
    <name evidence="2" type="ordered locus">CRES_0154</name>
</gene>
<proteinExistence type="predicted"/>
<dbReference type="EMBL" id="CP002857">
    <property type="protein sequence ID" value="AEI08517.1"/>
    <property type="molecule type" value="Genomic_DNA"/>
</dbReference>
<evidence type="ECO:0000256" key="1">
    <source>
        <dbReference type="SAM" id="Phobius"/>
    </source>
</evidence>
<keyword evidence="1" id="KW-0472">Membrane</keyword>
<keyword evidence="1" id="KW-0812">Transmembrane</keyword>
<keyword evidence="1" id="KW-1133">Transmembrane helix</keyword>